<evidence type="ECO:0000259" key="2">
    <source>
        <dbReference type="Pfam" id="PF02922"/>
    </source>
</evidence>
<dbReference type="Pfam" id="PF00128">
    <property type="entry name" value="Alpha-amylase"/>
    <property type="match status" value="1"/>
</dbReference>
<protein>
    <submittedName>
        <fullName evidence="3">Uncharacterized protein</fullName>
    </submittedName>
</protein>
<organism evidence="3 4">
    <name type="scientific">Coregonus suidteri</name>
    <dbReference type="NCBI Taxonomy" id="861788"/>
    <lineage>
        <taxon>Eukaryota</taxon>
        <taxon>Metazoa</taxon>
        <taxon>Chordata</taxon>
        <taxon>Craniata</taxon>
        <taxon>Vertebrata</taxon>
        <taxon>Euteleostomi</taxon>
        <taxon>Actinopterygii</taxon>
        <taxon>Neopterygii</taxon>
        <taxon>Teleostei</taxon>
        <taxon>Protacanthopterygii</taxon>
        <taxon>Salmoniformes</taxon>
        <taxon>Salmonidae</taxon>
        <taxon>Coregoninae</taxon>
        <taxon>Coregonus</taxon>
    </lineage>
</organism>
<dbReference type="InterPro" id="IPR004193">
    <property type="entry name" value="Glyco_hydro_13_N"/>
</dbReference>
<dbReference type="InterPro" id="IPR006047">
    <property type="entry name" value="GH13_cat_dom"/>
</dbReference>
<reference evidence="3 4" key="1">
    <citation type="submission" date="2021-04" db="EMBL/GenBank/DDBJ databases">
        <authorList>
            <person name="De Guttry C."/>
            <person name="Zahm M."/>
            <person name="Klopp C."/>
            <person name="Cabau C."/>
            <person name="Louis A."/>
            <person name="Berthelot C."/>
            <person name="Parey E."/>
            <person name="Roest Crollius H."/>
            <person name="Montfort J."/>
            <person name="Robinson-Rechavi M."/>
            <person name="Bucao C."/>
            <person name="Bouchez O."/>
            <person name="Gislard M."/>
            <person name="Lluch J."/>
            <person name="Milhes M."/>
            <person name="Lampietro C."/>
            <person name="Lopez Roques C."/>
            <person name="Donnadieu C."/>
            <person name="Braasch I."/>
            <person name="Desvignes T."/>
            <person name="Postlethwait J."/>
            <person name="Bobe J."/>
            <person name="Wedekind C."/>
            <person name="Guiguen Y."/>
        </authorList>
    </citation>
    <scope>NUCLEOTIDE SEQUENCE [LARGE SCALE GENOMIC DNA]</scope>
    <source>
        <strain evidence="3">Cs_M1</strain>
        <tissue evidence="3">Blood</tissue>
    </source>
</reference>
<feature type="domain" description="Glycosyl hydrolase family 13 catalytic" evidence="1">
    <location>
        <begin position="143"/>
        <end position="191"/>
    </location>
</feature>
<gene>
    <name evidence="3" type="ORF">J4Q44_G00246590</name>
</gene>
<evidence type="ECO:0000313" key="4">
    <source>
        <dbReference type="Proteomes" id="UP001356427"/>
    </source>
</evidence>
<dbReference type="GO" id="GO:0003844">
    <property type="term" value="F:1,4-alpha-glucan branching enzyme activity"/>
    <property type="evidence" value="ECO:0007669"/>
    <property type="project" value="TreeGrafter"/>
</dbReference>
<dbReference type="GO" id="GO:0007399">
    <property type="term" value="P:nervous system development"/>
    <property type="evidence" value="ECO:0007669"/>
    <property type="project" value="UniProtKB-ARBA"/>
</dbReference>
<name>A0AAN8LBF6_9TELE</name>
<dbReference type="Proteomes" id="UP001356427">
    <property type="component" value="Unassembled WGS sequence"/>
</dbReference>
<dbReference type="SUPFAM" id="SSF81296">
    <property type="entry name" value="E set domains"/>
    <property type="match status" value="1"/>
</dbReference>
<dbReference type="PANTHER" id="PTHR43651:SF3">
    <property type="entry name" value="1,4-ALPHA-GLUCAN-BRANCHING ENZYME"/>
    <property type="match status" value="1"/>
</dbReference>
<accession>A0AAN8LBF6</accession>
<dbReference type="GO" id="GO:0005737">
    <property type="term" value="C:cytoplasm"/>
    <property type="evidence" value="ECO:0007669"/>
    <property type="project" value="TreeGrafter"/>
</dbReference>
<dbReference type="InterPro" id="IPR014756">
    <property type="entry name" value="Ig_E-set"/>
</dbReference>
<evidence type="ECO:0000313" key="3">
    <source>
        <dbReference type="EMBL" id="KAK6305879.1"/>
    </source>
</evidence>
<comment type="caution">
    <text evidence="3">The sequence shown here is derived from an EMBL/GenBank/DDBJ whole genome shotgun (WGS) entry which is preliminary data.</text>
</comment>
<dbReference type="PANTHER" id="PTHR43651">
    <property type="entry name" value="1,4-ALPHA-GLUCAN-BRANCHING ENZYME"/>
    <property type="match status" value="1"/>
</dbReference>
<dbReference type="Gene3D" id="3.20.20.80">
    <property type="entry name" value="Glycosidases"/>
    <property type="match status" value="1"/>
</dbReference>
<dbReference type="InterPro" id="IPR017853">
    <property type="entry name" value="GH"/>
</dbReference>
<dbReference type="SUPFAM" id="SSF51445">
    <property type="entry name" value="(Trans)glycosidases"/>
    <property type="match status" value="1"/>
</dbReference>
<dbReference type="InterPro" id="IPR013783">
    <property type="entry name" value="Ig-like_fold"/>
</dbReference>
<feature type="domain" description="Glycoside hydrolase family 13 N-terminal" evidence="2">
    <location>
        <begin position="64"/>
        <end position="124"/>
    </location>
</feature>
<dbReference type="EMBL" id="JAGTTL010000022">
    <property type="protein sequence ID" value="KAK6305879.1"/>
    <property type="molecule type" value="Genomic_DNA"/>
</dbReference>
<evidence type="ECO:0000259" key="1">
    <source>
        <dbReference type="Pfam" id="PF00128"/>
    </source>
</evidence>
<sequence length="229" mass="26362">MADHSEHEEFTELPDLSEVLREDPYLVPYQEDLCRRYQLFTERLSKLEEAEGSFDDFTRSYTSYGVQRQANNSLMFREWAPGAKALFLTGDFNDWNSTSHPYTKKEYGKWELCLPPKRDKSPAVEHETKLKLMAIMEHAYYGSFGYQITNFFAASSRFGTPEDLKRLVDTAHSLGITVLLDVVHSHASSNTADGLNKFDGTDSCFFHSGARGNHLQWGSRLFNYQSWEV</sequence>
<keyword evidence="4" id="KW-1185">Reference proteome</keyword>
<dbReference type="Pfam" id="PF02922">
    <property type="entry name" value="CBM_48"/>
    <property type="match status" value="1"/>
</dbReference>
<dbReference type="Gene3D" id="2.60.40.10">
    <property type="entry name" value="Immunoglobulins"/>
    <property type="match status" value="1"/>
</dbReference>
<dbReference type="GO" id="GO:0005978">
    <property type="term" value="P:glycogen biosynthetic process"/>
    <property type="evidence" value="ECO:0007669"/>
    <property type="project" value="TreeGrafter"/>
</dbReference>
<dbReference type="AlphaFoldDB" id="A0AAN8LBF6"/>
<proteinExistence type="predicted"/>
<dbReference type="GO" id="GO:0004553">
    <property type="term" value="F:hydrolase activity, hydrolyzing O-glycosyl compounds"/>
    <property type="evidence" value="ECO:0007669"/>
    <property type="project" value="InterPro"/>
</dbReference>